<feature type="region of interest" description="Disordered" evidence="1">
    <location>
        <begin position="1"/>
        <end position="37"/>
    </location>
</feature>
<organism evidence="2 3">
    <name type="scientific">Eumeta variegata</name>
    <name type="common">Bagworm moth</name>
    <name type="synonym">Eumeta japonica</name>
    <dbReference type="NCBI Taxonomy" id="151549"/>
    <lineage>
        <taxon>Eukaryota</taxon>
        <taxon>Metazoa</taxon>
        <taxon>Ecdysozoa</taxon>
        <taxon>Arthropoda</taxon>
        <taxon>Hexapoda</taxon>
        <taxon>Insecta</taxon>
        <taxon>Pterygota</taxon>
        <taxon>Neoptera</taxon>
        <taxon>Endopterygota</taxon>
        <taxon>Lepidoptera</taxon>
        <taxon>Glossata</taxon>
        <taxon>Ditrysia</taxon>
        <taxon>Tineoidea</taxon>
        <taxon>Psychidae</taxon>
        <taxon>Oiketicinae</taxon>
        <taxon>Eumeta</taxon>
    </lineage>
</organism>
<sequence>MKSDANDLDPRPLLPEGISEIKSSASEQSTRSRAHNDCHRHFAPARCGFAAVKDKVMVDTMTTICIEGSCPPGHRPGKRSADMHMWRPYEGLSRTLPRPGNCFRTEAGPGARAYLWRAFDSADEVVREVAKSEKSLSCKLVQPPQHAGGASSRLSSPACFGRRTVTRRRQPQKCWDYRERIPVQEAAHMGCSKKRLMACTD</sequence>
<evidence type="ECO:0000313" key="2">
    <source>
        <dbReference type="EMBL" id="GBP91826.1"/>
    </source>
</evidence>
<evidence type="ECO:0000313" key="3">
    <source>
        <dbReference type="Proteomes" id="UP000299102"/>
    </source>
</evidence>
<protein>
    <submittedName>
        <fullName evidence="2">Uncharacterized protein</fullName>
    </submittedName>
</protein>
<dbReference type="EMBL" id="BGZK01002213">
    <property type="protein sequence ID" value="GBP91826.1"/>
    <property type="molecule type" value="Genomic_DNA"/>
</dbReference>
<gene>
    <name evidence="2" type="ORF">EVAR_51001_1</name>
</gene>
<dbReference type="AlphaFoldDB" id="A0A4C1ZTK6"/>
<comment type="caution">
    <text evidence="2">The sequence shown here is derived from an EMBL/GenBank/DDBJ whole genome shotgun (WGS) entry which is preliminary data.</text>
</comment>
<evidence type="ECO:0000256" key="1">
    <source>
        <dbReference type="SAM" id="MobiDB-lite"/>
    </source>
</evidence>
<accession>A0A4C1ZTK6</accession>
<keyword evidence="3" id="KW-1185">Reference proteome</keyword>
<dbReference type="Proteomes" id="UP000299102">
    <property type="component" value="Unassembled WGS sequence"/>
</dbReference>
<feature type="compositionally biased region" description="Basic and acidic residues" evidence="1">
    <location>
        <begin position="1"/>
        <end position="10"/>
    </location>
</feature>
<reference evidence="2 3" key="1">
    <citation type="journal article" date="2019" name="Commun. Biol.">
        <title>The bagworm genome reveals a unique fibroin gene that provides high tensile strength.</title>
        <authorList>
            <person name="Kono N."/>
            <person name="Nakamura H."/>
            <person name="Ohtoshi R."/>
            <person name="Tomita M."/>
            <person name="Numata K."/>
            <person name="Arakawa K."/>
        </authorList>
    </citation>
    <scope>NUCLEOTIDE SEQUENCE [LARGE SCALE GENOMIC DNA]</scope>
</reference>
<feature type="compositionally biased region" description="Polar residues" evidence="1">
    <location>
        <begin position="21"/>
        <end position="31"/>
    </location>
</feature>
<name>A0A4C1ZTK6_EUMVA</name>
<proteinExistence type="predicted"/>